<evidence type="ECO:0000313" key="1">
    <source>
        <dbReference type="EMBL" id="GBH32645.1"/>
    </source>
</evidence>
<keyword evidence="2" id="KW-1185">Reference proteome</keyword>
<comment type="caution">
    <text evidence="1">The sequence shown here is derived from an EMBL/GenBank/DDBJ whole genome shotgun (WGS) entry which is preliminary data.</text>
</comment>
<reference evidence="1 2" key="1">
    <citation type="submission" date="2014-12" db="EMBL/GenBank/DDBJ databases">
        <title>Whole genome sequencing of Sphingobium xenophagum OW59.</title>
        <authorList>
            <person name="Ohta Y."/>
            <person name="Nishi S."/>
            <person name="Hatada Y."/>
        </authorList>
    </citation>
    <scope>NUCLEOTIDE SEQUENCE [LARGE SCALE GENOMIC DNA]</scope>
    <source>
        <strain evidence="1 2">OW59</strain>
    </source>
</reference>
<evidence type="ECO:0000313" key="2">
    <source>
        <dbReference type="Proteomes" id="UP000290975"/>
    </source>
</evidence>
<dbReference type="STRING" id="1192759.GCA_000277525_02115"/>
<protein>
    <submittedName>
        <fullName evidence="1">Uncharacterized protein</fullName>
    </submittedName>
</protein>
<gene>
    <name evidence="1" type="ORF">MBESOW_P3876</name>
</gene>
<accession>A0A401J7P9</accession>
<dbReference type="Proteomes" id="UP000290975">
    <property type="component" value="Unassembled WGS sequence"/>
</dbReference>
<dbReference type="AlphaFoldDB" id="A0A401J7P9"/>
<name>A0A401J7P9_SPHXE</name>
<proteinExistence type="predicted"/>
<dbReference type="EMBL" id="BBQY01000041">
    <property type="protein sequence ID" value="GBH32645.1"/>
    <property type="molecule type" value="Genomic_DNA"/>
</dbReference>
<sequence length="102" mass="10622">MMMASVDGAYDCVAKTPMGDQKGVFTVVSSGDRFNGTFAGMMGSLDVVDGKVAGNSLTWKMEMTMPMPMTLECEAEVSGDAITGTMQLGAFGASAFTGTRRA</sequence>
<organism evidence="1 2">
    <name type="scientific">Sphingobium xenophagum</name>
    <dbReference type="NCBI Taxonomy" id="121428"/>
    <lineage>
        <taxon>Bacteria</taxon>
        <taxon>Pseudomonadati</taxon>
        <taxon>Pseudomonadota</taxon>
        <taxon>Alphaproteobacteria</taxon>
        <taxon>Sphingomonadales</taxon>
        <taxon>Sphingomonadaceae</taxon>
        <taxon>Sphingobium</taxon>
    </lineage>
</organism>